<dbReference type="PANTHER" id="PTHR11516:SF60">
    <property type="entry name" value="PYRUVATE DEHYDROGENASE E1 COMPONENT SUBUNIT ALPHA"/>
    <property type="match status" value="1"/>
</dbReference>
<dbReference type="InterPro" id="IPR050642">
    <property type="entry name" value="PDH_E1_Alpha_Subunit"/>
</dbReference>
<dbReference type="InterPro" id="IPR001017">
    <property type="entry name" value="DH_E1"/>
</dbReference>
<evidence type="ECO:0000256" key="2">
    <source>
        <dbReference type="ARBA" id="ARBA00023002"/>
    </source>
</evidence>
<protein>
    <submittedName>
        <fullName evidence="5">Putative TPP-dependent acetoin dehydrogenase complex, E1 component, alpha subunit</fullName>
    </submittedName>
</protein>
<dbReference type="AlphaFoldDB" id="A0A136Q3P9"/>
<feature type="domain" description="Dehydrogenase E1 component" evidence="4">
    <location>
        <begin position="15"/>
        <end position="307"/>
    </location>
</feature>
<dbReference type="CDD" id="cd02000">
    <property type="entry name" value="TPP_E1_PDC_ADC_BCADC"/>
    <property type="match status" value="1"/>
</dbReference>
<dbReference type="GO" id="GO:0004739">
    <property type="term" value="F:pyruvate dehydrogenase (acetyl-transferring) activity"/>
    <property type="evidence" value="ECO:0007669"/>
    <property type="project" value="TreeGrafter"/>
</dbReference>
<proteinExistence type="predicted"/>
<dbReference type="Proteomes" id="UP000070366">
    <property type="component" value="Unassembled WGS sequence"/>
</dbReference>
<sequence>MNLTKEQMKKIYYQMFSSRTFEECVNGMFMKGMIHGTAHLAIGEEATAAGGVNALRPDDYIMSCHRGHAHCIAKGADLRRMMCELLGKRDGFCKGLGGSMHIVDITTGNFGANGVMGPSIPIATGVALAIKKEKNGKVILDYFGDGTSNSGLFHEALNMAALWKLPIVYLCENNLYGMSTHVSKSVSVPDVAVRAQAYGIPGVIVDGMDVLAVMDAVSEAAGRARRGEGPTLIEAKTYRYMGHSRSDKREYRTREEEEEWKKKDAIVSFAGYMVEHGFSRQEIDAIETQVERECEEAVEYAQAAEALTFEEAKELVFATEENI</sequence>
<keyword evidence="3" id="KW-0786">Thiamine pyrophosphate</keyword>
<evidence type="ECO:0000259" key="4">
    <source>
        <dbReference type="Pfam" id="PF00676"/>
    </source>
</evidence>
<dbReference type="EMBL" id="LSZW01000062">
    <property type="protein sequence ID" value="KXK65313.1"/>
    <property type="molecule type" value="Genomic_DNA"/>
</dbReference>
<comment type="caution">
    <text evidence="5">The sequence shown here is derived from an EMBL/GenBank/DDBJ whole genome shotgun (WGS) entry which is preliminary data.</text>
</comment>
<comment type="cofactor">
    <cofactor evidence="1">
        <name>thiamine diphosphate</name>
        <dbReference type="ChEBI" id="CHEBI:58937"/>
    </cofactor>
</comment>
<gene>
    <name evidence="5" type="ORF">HMPREF3293_01903</name>
</gene>
<dbReference type="STRING" id="626937.HMPREF3293_01903"/>
<dbReference type="Gene3D" id="3.40.50.970">
    <property type="match status" value="1"/>
</dbReference>
<dbReference type="SUPFAM" id="SSF52518">
    <property type="entry name" value="Thiamin diphosphate-binding fold (THDP-binding)"/>
    <property type="match status" value="1"/>
</dbReference>
<evidence type="ECO:0000256" key="1">
    <source>
        <dbReference type="ARBA" id="ARBA00001964"/>
    </source>
</evidence>
<name>A0A136Q3P9_9FIRM</name>
<dbReference type="OrthoDB" id="9766715at2"/>
<dbReference type="PANTHER" id="PTHR11516">
    <property type="entry name" value="PYRUVATE DEHYDROGENASE E1 COMPONENT, ALPHA SUBUNIT BACTERIAL AND ORGANELLAR"/>
    <property type="match status" value="1"/>
</dbReference>
<evidence type="ECO:0000256" key="3">
    <source>
        <dbReference type="ARBA" id="ARBA00023052"/>
    </source>
</evidence>
<keyword evidence="2" id="KW-0560">Oxidoreductase</keyword>
<keyword evidence="6" id="KW-1185">Reference proteome</keyword>
<dbReference type="InterPro" id="IPR029061">
    <property type="entry name" value="THDP-binding"/>
</dbReference>
<reference evidence="5 6" key="1">
    <citation type="submission" date="2016-02" db="EMBL/GenBank/DDBJ databases">
        <authorList>
            <person name="Wen L."/>
            <person name="He K."/>
            <person name="Yang H."/>
        </authorList>
    </citation>
    <scope>NUCLEOTIDE SEQUENCE [LARGE SCALE GENOMIC DNA]</scope>
    <source>
        <strain evidence="5 6">DSM 22607</strain>
    </source>
</reference>
<dbReference type="Pfam" id="PF00676">
    <property type="entry name" value="E1_dh"/>
    <property type="match status" value="1"/>
</dbReference>
<organism evidence="5 6">
    <name type="scientific">Christensenella minuta</name>
    <dbReference type="NCBI Taxonomy" id="626937"/>
    <lineage>
        <taxon>Bacteria</taxon>
        <taxon>Bacillati</taxon>
        <taxon>Bacillota</taxon>
        <taxon>Clostridia</taxon>
        <taxon>Christensenellales</taxon>
        <taxon>Christensenellaceae</taxon>
        <taxon>Christensenella</taxon>
    </lineage>
</organism>
<dbReference type="GO" id="GO:0006086">
    <property type="term" value="P:pyruvate decarboxylation to acetyl-CoA"/>
    <property type="evidence" value="ECO:0007669"/>
    <property type="project" value="TreeGrafter"/>
</dbReference>
<evidence type="ECO:0000313" key="6">
    <source>
        <dbReference type="Proteomes" id="UP000070366"/>
    </source>
</evidence>
<evidence type="ECO:0000313" key="5">
    <source>
        <dbReference type="EMBL" id="KXK65313.1"/>
    </source>
</evidence>
<dbReference type="KEGG" id="cmiu:B1H56_05695"/>
<dbReference type="PATRIC" id="fig|626937.4.peg.1882"/>
<accession>A0A136Q3P9</accession>
<dbReference type="RefSeq" id="WP_066517947.1">
    <property type="nucleotide sequence ID" value="NZ_CABMOF010000001.1"/>
</dbReference>